<reference evidence="3" key="1">
    <citation type="journal article" date="2019" name="Int. J. Syst. Evol. Microbiol.">
        <title>The Global Catalogue of Microorganisms (GCM) 10K type strain sequencing project: providing services to taxonomists for standard genome sequencing and annotation.</title>
        <authorList>
            <consortium name="The Broad Institute Genomics Platform"/>
            <consortium name="The Broad Institute Genome Sequencing Center for Infectious Disease"/>
            <person name="Wu L."/>
            <person name="Ma J."/>
        </authorList>
    </citation>
    <scope>NUCLEOTIDE SEQUENCE [LARGE SCALE GENOMIC DNA]</scope>
    <source>
        <strain evidence="3">JCM 16929</strain>
    </source>
</reference>
<name>A0ABP7AMR0_9ACTN</name>
<dbReference type="Proteomes" id="UP001501490">
    <property type="component" value="Unassembled WGS sequence"/>
</dbReference>
<organism evidence="2 3">
    <name type="scientific">Microlunatus ginsengisoli</name>
    <dbReference type="NCBI Taxonomy" id="363863"/>
    <lineage>
        <taxon>Bacteria</taxon>
        <taxon>Bacillati</taxon>
        <taxon>Actinomycetota</taxon>
        <taxon>Actinomycetes</taxon>
        <taxon>Propionibacteriales</taxon>
        <taxon>Propionibacteriaceae</taxon>
        <taxon>Microlunatus</taxon>
    </lineage>
</organism>
<dbReference type="PROSITE" id="PS51674">
    <property type="entry name" value="4FE4S_WBL"/>
    <property type="match status" value="1"/>
</dbReference>
<dbReference type="Pfam" id="PF02467">
    <property type="entry name" value="Whib"/>
    <property type="match status" value="1"/>
</dbReference>
<proteinExistence type="predicted"/>
<evidence type="ECO:0000313" key="2">
    <source>
        <dbReference type="EMBL" id="GAA3636407.1"/>
    </source>
</evidence>
<feature type="domain" description="4Fe-4S Wbl-type" evidence="1">
    <location>
        <begin position="21"/>
        <end position="94"/>
    </location>
</feature>
<comment type="caution">
    <text evidence="2">The sequence shown here is derived from an EMBL/GenBank/DDBJ whole genome shotgun (WGS) entry which is preliminary data.</text>
</comment>
<dbReference type="EMBL" id="BAABAB010000042">
    <property type="protein sequence ID" value="GAA3636407.1"/>
    <property type="molecule type" value="Genomic_DNA"/>
</dbReference>
<gene>
    <name evidence="2" type="ORF">GCM10022236_43710</name>
</gene>
<accession>A0ABP7AMR0</accession>
<keyword evidence="3" id="KW-1185">Reference proteome</keyword>
<evidence type="ECO:0000259" key="1">
    <source>
        <dbReference type="PROSITE" id="PS51674"/>
    </source>
</evidence>
<protein>
    <recommendedName>
        <fullName evidence="1">4Fe-4S Wbl-type domain-containing protein</fullName>
    </recommendedName>
</protein>
<dbReference type="RefSeq" id="WP_344808579.1">
    <property type="nucleotide sequence ID" value="NZ_BAABAB010000042.1"/>
</dbReference>
<evidence type="ECO:0000313" key="3">
    <source>
        <dbReference type="Proteomes" id="UP001501490"/>
    </source>
</evidence>
<dbReference type="InterPro" id="IPR034768">
    <property type="entry name" value="4FE4S_WBL"/>
</dbReference>
<sequence>MTSRPLSILDVRSAGPAGRALCVEETAVFQHPLLEDPPASAASAEDRRRYAILQRRAEQTCLACPLLAGCLYDAVVRHDVAGYVGGTTARERARIRTLLGITVEPENLDTLAGVIGGNRPVDHDEVVRLRAAHPDESLERLAHRLGCSLSTVKRHLRRDRNGGRTREQEPRSRPSVRAVLATARTVLDPARGSRRAA</sequence>